<dbReference type="SUPFAM" id="SSF142906">
    <property type="entry name" value="YjbR-like"/>
    <property type="match status" value="1"/>
</dbReference>
<evidence type="ECO:0000313" key="1">
    <source>
        <dbReference type="EMBL" id="RBP69185.1"/>
    </source>
</evidence>
<dbReference type="Pfam" id="PF04237">
    <property type="entry name" value="YjbR"/>
    <property type="match status" value="1"/>
</dbReference>
<accession>A0A366IGB5</accession>
<organism evidence="1 2">
    <name type="scientific">Brevibacterium celere</name>
    <dbReference type="NCBI Taxonomy" id="225845"/>
    <lineage>
        <taxon>Bacteria</taxon>
        <taxon>Bacillati</taxon>
        <taxon>Actinomycetota</taxon>
        <taxon>Actinomycetes</taxon>
        <taxon>Micrococcales</taxon>
        <taxon>Brevibacteriaceae</taxon>
        <taxon>Brevibacterium</taxon>
    </lineage>
</organism>
<gene>
    <name evidence="1" type="ORF">DFO65_11428</name>
</gene>
<dbReference type="Gene3D" id="3.90.1150.30">
    <property type="match status" value="1"/>
</dbReference>
<dbReference type="AlphaFoldDB" id="A0A366IGB5"/>
<keyword evidence="2" id="KW-1185">Reference proteome</keyword>
<dbReference type="Proteomes" id="UP000253509">
    <property type="component" value="Unassembled WGS sequence"/>
</dbReference>
<dbReference type="InterPro" id="IPR038056">
    <property type="entry name" value="YjbR-like_sf"/>
</dbReference>
<dbReference type="GO" id="GO:0003677">
    <property type="term" value="F:DNA binding"/>
    <property type="evidence" value="ECO:0007669"/>
    <property type="project" value="UniProtKB-KW"/>
</dbReference>
<dbReference type="EMBL" id="QNSB01000014">
    <property type="protein sequence ID" value="RBP69185.1"/>
    <property type="molecule type" value="Genomic_DNA"/>
</dbReference>
<comment type="caution">
    <text evidence="1">The sequence shown here is derived from an EMBL/GenBank/DDBJ whole genome shotgun (WGS) entry which is preliminary data.</text>
</comment>
<protein>
    <submittedName>
        <fullName evidence="1">Putative DNA-binding protein (MmcQ/YjbR family)</fullName>
    </submittedName>
</protein>
<evidence type="ECO:0000313" key="2">
    <source>
        <dbReference type="Proteomes" id="UP000253509"/>
    </source>
</evidence>
<dbReference type="RefSeq" id="WP_113905348.1">
    <property type="nucleotide sequence ID" value="NZ_QNSB01000014.1"/>
</dbReference>
<sequence length="129" mass="14652">MAHERMFDPDDPLLHWFRSLALALPGAQEKISHGRPAFYTVKIFAVFGAAEKLRPAGMEQHPHAMIIKPDPIDVDVLLEREEAFRPAYFGPSGWVGLELEALTEAEVRELLVDSHRQTAPTRLRRLLDD</sequence>
<dbReference type="InterPro" id="IPR058532">
    <property type="entry name" value="YjbR/MT2646/Rv2570-like"/>
</dbReference>
<name>A0A366IGB5_9MICO</name>
<proteinExistence type="predicted"/>
<reference evidence="1 2" key="1">
    <citation type="submission" date="2018-06" db="EMBL/GenBank/DDBJ databases">
        <title>Freshwater and sediment microbial communities from various areas in North America, analyzing microbe dynamics in response to fracking.</title>
        <authorList>
            <person name="Lamendella R."/>
        </authorList>
    </citation>
    <scope>NUCLEOTIDE SEQUENCE [LARGE SCALE GENOMIC DNA]</scope>
    <source>
        <strain evidence="1 2">3b_TX</strain>
    </source>
</reference>
<keyword evidence="1" id="KW-0238">DNA-binding</keyword>